<comment type="subcellular location">
    <subcellularLocation>
        <location evidence="1">Cell inner membrane</location>
    </subcellularLocation>
</comment>
<evidence type="ECO:0000256" key="6">
    <source>
        <dbReference type="ARBA" id="ARBA00023136"/>
    </source>
</evidence>
<dbReference type="InterPro" id="IPR003399">
    <property type="entry name" value="Mce/MlaD"/>
</dbReference>
<protein>
    <submittedName>
        <fullName evidence="9">Mammalian cell entry protein</fullName>
    </submittedName>
</protein>
<evidence type="ECO:0000313" key="9">
    <source>
        <dbReference type="EMBL" id="KWD92190.1"/>
    </source>
</evidence>
<evidence type="ECO:0000256" key="3">
    <source>
        <dbReference type="ARBA" id="ARBA00022519"/>
    </source>
</evidence>
<reference evidence="9 10" key="1">
    <citation type="submission" date="2015-11" db="EMBL/GenBank/DDBJ databases">
        <title>Expanding the genomic diversity of Burkholderia species for the development of highly accurate diagnostics.</title>
        <authorList>
            <person name="Sahl J."/>
            <person name="Keim P."/>
            <person name="Wagner D."/>
        </authorList>
    </citation>
    <scope>NUCLEOTIDE SEQUENCE [LARGE SCALE GENOMIC DNA]</scope>
    <source>
        <strain evidence="9 10">MSMB2167WGS</strain>
    </source>
</reference>
<keyword evidence="4 7" id="KW-0812">Transmembrane</keyword>
<name>A0A107FDD5_9BURK</name>
<dbReference type="InterPro" id="IPR051800">
    <property type="entry name" value="PqiA-PqiB_transport"/>
</dbReference>
<sequence>MTEFDSSLPPTLPDIRPRPRRLPSLVWLIPIVAAAIGLSLLIHALVERGPEVTVTFRSAEGLVPGKTPVRYKSVDIGLVTSVHLAPDHSHVTATLALTGDAGSFATMGTRFWVVRPRFAISGISGLDTLLSGAYIGVDAGKSQARTHTFTGLEVPPAVTSDASGKQFVLHAADLGSLDVGSPVYYRRVRVGQVVAYQLSPDGRDLSLRVFIDKPYDRLVTADTLFWHASGVDVKLDGGGLKVNTQSLATILLGGIAFQTRDNPMGSVAASENTQFVLASDQAEALKPAEESAPALAVLNFDQSLRGLTPGAPVDFRGIVVGQVRSIGIEYQRDTKTFRMPVVVELYPSRMGFSRADLDNRQNARSIAETMAKRGLRAQLRTESLLTGQLFVAFDFFPQAPRVKVSIDGPMPELATTPSTIDELQAKLGDIVSKVDKVPFDQIAVDLRNSMASLNKVMNNADRLVTHLNGDVMPQVDAALRDARKTLQSAEATLATDSPTQQGARRMMQELTRTATSLRALTDYLERHPEALVRGKTNTEQP</sequence>
<comment type="caution">
    <text evidence="9">The sequence shown here is derived from an EMBL/GenBank/DDBJ whole genome shotgun (WGS) entry which is preliminary data.</text>
</comment>
<feature type="domain" description="Mce/MlaD" evidence="8">
    <location>
        <begin position="164"/>
        <end position="231"/>
    </location>
</feature>
<evidence type="ECO:0000259" key="8">
    <source>
        <dbReference type="Pfam" id="PF02470"/>
    </source>
</evidence>
<keyword evidence="3" id="KW-0997">Cell inner membrane</keyword>
<dbReference type="Proteomes" id="UP000062998">
    <property type="component" value="Unassembled WGS sequence"/>
</dbReference>
<feature type="transmembrane region" description="Helical" evidence="7">
    <location>
        <begin position="25"/>
        <end position="46"/>
    </location>
</feature>
<dbReference type="PANTHER" id="PTHR30462:SF0">
    <property type="entry name" value="INTERMEMBRANE TRANSPORT PROTEIN YEBT"/>
    <property type="match status" value="1"/>
</dbReference>
<gene>
    <name evidence="9" type="ORF">WL73_29605</name>
</gene>
<dbReference type="RefSeq" id="WP_060327383.1">
    <property type="nucleotide sequence ID" value="NZ_LPIU01000022.1"/>
</dbReference>
<dbReference type="AlphaFoldDB" id="A0A107FDD5"/>
<evidence type="ECO:0000256" key="5">
    <source>
        <dbReference type="ARBA" id="ARBA00022989"/>
    </source>
</evidence>
<evidence type="ECO:0000256" key="4">
    <source>
        <dbReference type="ARBA" id="ARBA00022692"/>
    </source>
</evidence>
<dbReference type="GO" id="GO:0005886">
    <property type="term" value="C:plasma membrane"/>
    <property type="evidence" value="ECO:0007669"/>
    <property type="project" value="UniProtKB-SubCell"/>
</dbReference>
<organism evidence="9 10">
    <name type="scientific">Burkholderia ubonensis</name>
    <dbReference type="NCBI Taxonomy" id="101571"/>
    <lineage>
        <taxon>Bacteria</taxon>
        <taxon>Pseudomonadati</taxon>
        <taxon>Pseudomonadota</taxon>
        <taxon>Betaproteobacteria</taxon>
        <taxon>Burkholderiales</taxon>
        <taxon>Burkholderiaceae</taxon>
        <taxon>Burkholderia</taxon>
        <taxon>Burkholderia cepacia complex</taxon>
    </lineage>
</organism>
<accession>A0A107FDD5</accession>
<keyword evidence="6 7" id="KW-0472">Membrane</keyword>
<evidence type="ECO:0000256" key="7">
    <source>
        <dbReference type="SAM" id="Phobius"/>
    </source>
</evidence>
<evidence type="ECO:0000256" key="1">
    <source>
        <dbReference type="ARBA" id="ARBA00004533"/>
    </source>
</evidence>
<feature type="domain" description="Mce/MlaD" evidence="8">
    <location>
        <begin position="298"/>
        <end position="394"/>
    </location>
</feature>
<keyword evidence="2" id="KW-1003">Cell membrane</keyword>
<keyword evidence="5 7" id="KW-1133">Transmembrane helix</keyword>
<proteinExistence type="predicted"/>
<dbReference type="EMBL" id="LPIX01000114">
    <property type="protein sequence ID" value="KWD92190.1"/>
    <property type="molecule type" value="Genomic_DNA"/>
</dbReference>
<dbReference type="Pfam" id="PF02470">
    <property type="entry name" value="MlaD"/>
    <property type="match status" value="3"/>
</dbReference>
<evidence type="ECO:0000256" key="2">
    <source>
        <dbReference type="ARBA" id="ARBA00022475"/>
    </source>
</evidence>
<evidence type="ECO:0000313" key="10">
    <source>
        <dbReference type="Proteomes" id="UP000062998"/>
    </source>
</evidence>
<dbReference type="OrthoDB" id="9806984at2"/>
<feature type="domain" description="Mce/MlaD" evidence="8">
    <location>
        <begin position="48"/>
        <end position="140"/>
    </location>
</feature>
<dbReference type="PANTHER" id="PTHR30462">
    <property type="entry name" value="INTERMEMBRANE TRANSPORT PROTEIN PQIB-RELATED"/>
    <property type="match status" value="1"/>
</dbReference>